<keyword evidence="2" id="KW-1185">Reference proteome</keyword>
<evidence type="ECO:0000313" key="1">
    <source>
        <dbReference type="EMBL" id="MBE0345153.1"/>
    </source>
</evidence>
<sequence length="58" mass="6110">MASGSMVADISIPASEADTINCSENSANNGCGAYNTKKIATEQSSKWMMGIALESFKF</sequence>
<dbReference type="Proteomes" id="UP000660708">
    <property type="component" value="Unassembled WGS sequence"/>
</dbReference>
<gene>
    <name evidence="1" type="ORF">PPEP_a3513</name>
</gene>
<dbReference type="EMBL" id="AQHF01000019">
    <property type="protein sequence ID" value="MBE0345153.1"/>
    <property type="molecule type" value="Genomic_DNA"/>
</dbReference>
<proteinExistence type="predicted"/>
<reference evidence="1 2" key="1">
    <citation type="submission" date="2015-06" db="EMBL/GenBank/DDBJ databases">
        <title>Genome sequence of Pseudoalteromonas peptidolytica.</title>
        <authorList>
            <person name="Xie B.-B."/>
            <person name="Rong J.-C."/>
            <person name="Qin Q.-L."/>
            <person name="Zhang Y.-Z."/>
        </authorList>
    </citation>
    <scope>NUCLEOTIDE SEQUENCE [LARGE SCALE GENOMIC DNA]</scope>
    <source>
        <strain evidence="1 2">F12-50-A1</strain>
    </source>
</reference>
<organism evidence="1 2">
    <name type="scientific">Pseudoalteromonas peptidolytica F12-50-A1</name>
    <dbReference type="NCBI Taxonomy" id="1315280"/>
    <lineage>
        <taxon>Bacteria</taxon>
        <taxon>Pseudomonadati</taxon>
        <taxon>Pseudomonadota</taxon>
        <taxon>Gammaproteobacteria</taxon>
        <taxon>Alteromonadales</taxon>
        <taxon>Pseudoalteromonadaceae</taxon>
        <taxon>Pseudoalteromonas</taxon>
    </lineage>
</organism>
<name>A0A8I0T3I8_9GAMM</name>
<dbReference type="AlphaFoldDB" id="A0A8I0T3I8"/>
<protein>
    <submittedName>
        <fullName evidence="1">Uncharacterized protein</fullName>
    </submittedName>
</protein>
<evidence type="ECO:0000313" key="2">
    <source>
        <dbReference type="Proteomes" id="UP000660708"/>
    </source>
</evidence>
<comment type="caution">
    <text evidence="1">The sequence shown here is derived from an EMBL/GenBank/DDBJ whole genome shotgun (WGS) entry which is preliminary data.</text>
</comment>
<accession>A0A8I0T3I8</accession>